<dbReference type="PANTHER" id="PTHR31302:SF22">
    <property type="entry name" value="PHOSPHOESTERASE"/>
    <property type="match status" value="1"/>
</dbReference>
<dbReference type="GO" id="GO:0016787">
    <property type="term" value="F:hydrolase activity"/>
    <property type="evidence" value="ECO:0007669"/>
    <property type="project" value="InterPro"/>
</dbReference>
<dbReference type="NCBIfam" id="TIGR03729">
    <property type="entry name" value="acc_ester"/>
    <property type="match status" value="1"/>
</dbReference>
<dbReference type="Pfam" id="PF00149">
    <property type="entry name" value="Metallophos"/>
    <property type="match status" value="1"/>
</dbReference>
<organism evidence="2 3">
    <name type="scientific">Aerococcus viridans</name>
    <dbReference type="NCBI Taxonomy" id="1377"/>
    <lineage>
        <taxon>Bacteria</taxon>
        <taxon>Bacillati</taxon>
        <taxon>Bacillota</taxon>
        <taxon>Bacilli</taxon>
        <taxon>Lactobacillales</taxon>
        <taxon>Aerococcaceae</taxon>
        <taxon>Aerococcus</taxon>
    </lineage>
</organism>
<name>A0AAU8U3E7_9LACT</name>
<reference evidence="3" key="2">
    <citation type="submission" date="2016-01" db="EMBL/GenBank/DDBJ databases">
        <title>Six Aerococcus type strain genome sequencing and assembly using PacBio and Illumina Hiseq.</title>
        <authorList>
            <person name="Carkaci D."/>
            <person name="Dargis R."/>
            <person name="Nielsen X.C."/>
            <person name="Skovgaard O."/>
            <person name="Fuursted K."/>
            <person name="Christensen J.J."/>
        </authorList>
    </citation>
    <scope>NUCLEOTIDE SEQUENCE [LARGE SCALE GENOMIC DNA]</scope>
    <source>
        <strain evidence="3">CCUG4311</strain>
    </source>
</reference>
<sequence length="303" mass="35365">MLLPAEIQLICIIKPYGRIELIPRIKVKQMKLGFISDIHIDRGKTQQETDFLHTLSAYINDQALDEVFIGGDISNHYDKTIAFVEKLQAHSGAKIYFIPGNHDYWEAKSTKKHTLTIHDTFKSHPQSILNKALMVGRDTAVVGHTGWYNHAYHDPAFTEEKLETGRHKLVTWQDKVRLDWQATDKEVSKQFAQETKETLDQVMTAPQPKNIILLTHVVTIPEFTIPMPHRVFDFFNAYIATDDYLPFYQDYPIKQSIMGHVHIRHQIKQGNQHFISNSLAYEREWRHNDLYKEIDHAMFIMEV</sequence>
<dbReference type="SUPFAM" id="SSF56300">
    <property type="entry name" value="Metallo-dependent phosphatases"/>
    <property type="match status" value="1"/>
</dbReference>
<gene>
    <name evidence="2" type="ORF">AWM76_01710</name>
</gene>
<dbReference type="InterPro" id="IPR004843">
    <property type="entry name" value="Calcineurin-like_PHP"/>
</dbReference>
<dbReference type="InterPro" id="IPR029052">
    <property type="entry name" value="Metallo-depent_PP-like"/>
</dbReference>
<evidence type="ECO:0000313" key="2">
    <source>
        <dbReference type="EMBL" id="AMC00373.1"/>
    </source>
</evidence>
<reference evidence="2 3" key="1">
    <citation type="journal article" date="2016" name="Genome Announc.">
        <title>Complete Genome Sequences of Aerococcus christensenii CCUG 28831T, Aerococcus sanguinicola CCUG 43001T, Aerococcus urinae CCUG 36881T, Aerococcus urinaeequi CCUG 28094T, Aerococcus urinaehominis CCUG 42038 BT, and Aerococcus viridans CCUG 4311T.</title>
        <authorList>
            <person name="Carkaci D."/>
            <person name="Dargis R."/>
            <person name="Nielsen X.C."/>
            <person name="Skovgaard O."/>
            <person name="Fuursted K."/>
            <person name="Christensen J.J."/>
        </authorList>
    </citation>
    <scope>NUCLEOTIDE SEQUENCE [LARGE SCALE GENOMIC DNA]</scope>
    <source>
        <strain evidence="2 3">CCUG4311</strain>
    </source>
</reference>
<dbReference type="EMBL" id="CP014164">
    <property type="protein sequence ID" value="AMC00373.1"/>
    <property type="molecule type" value="Genomic_DNA"/>
</dbReference>
<dbReference type="PANTHER" id="PTHR31302">
    <property type="entry name" value="TRANSMEMBRANE PROTEIN WITH METALLOPHOSPHOESTERASE DOMAIN-RELATED"/>
    <property type="match status" value="1"/>
</dbReference>
<dbReference type="KEGG" id="avs:AWM76_01710"/>
<feature type="domain" description="Calcineurin-like phosphoesterase" evidence="1">
    <location>
        <begin position="30"/>
        <end position="263"/>
    </location>
</feature>
<evidence type="ECO:0000313" key="3">
    <source>
        <dbReference type="Proteomes" id="UP000066986"/>
    </source>
</evidence>
<dbReference type="AlphaFoldDB" id="A0AAU8U3E7"/>
<accession>A0AAU8U3E7</accession>
<dbReference type="InterPro" id="IPR022302">
    <property type="entry name" value="Phosphoesterase_putative"/>
</dbReference>
<evidence type="ECO:0000259" key="1">
    <source>
        <dbReference type="Pfam" id="PF00149"/>
    </source>
</evidence>
<dbReference type="Gene3D" id="3.60.21.10">
    <property type="match status" value="1"/>
</dbReference>
<protein>
    <recommendedName>
        <fullName evidence="1">Calcineurin-like phosphoesterase domain-containing protein</fullName>
    </recommendedName>
</protein>
<dbReference type="Proteomes" id="UP000066986">
    <property type="component" value="Chromosome"/>
</dbReference>
<proteinExistence type="predicted"/>
<dbReference type="InterPro" id="IPR051158">
    <property type="entry name" value="Metallophosphoesterase_sf"/>
</dbReference>